<sequence>MDCSPIGSIGSKTDLQVNDDELLIIQRALERVVQGYTYAEAAEERLSANQCWACSSRNVVISILRRNWRRATQAAAEELEPLDVPDVPADRSIPEQEIRTMVREEICRHQQ</sequence>
<reference evidence="1" key="1">
    <citation type="submission" date="2021-06" db="EMBL/GenBank/DDBJ databases">
        <title>Halomicroarcula sp. F24A a new haloarchaeum isolated from saline soil.</title>
        <authorList>
            <person name="Duran-Viseras A."/>
            <person name="Sanchez-Porro C."/>
            <person name="Ventosa A."/>
        </authorList>
    </citation>
    <scope>NUCLEOTIDE SEQUENCE</scope>
    <source>
        <strain evidence="1">F24A</strain>
    </source>
</reference>
<evidence type="ECO:0000313" key="1">
    <source>
        <dbReference type="EMBL" id="MBX0305580.1"/>
    </source>
</evidence>
<dbReference type="RefSeq" id="WP_220589794.1">
    <property type="nucleotide sequence ID" value="NZ_RKLQ01000004.1"/>
</dbReference>
<name>A0A8J7YGH1_9EURY</name>
<protein>
    <submittedName>
        <fullName evidence="1">Uncharacterized protein</fullName>
    </submittedName>
</protein>
<accession>A0A8J7YGH1</accession>
<dbReference type="Proteomes" id="UP000783863">
    <property type="component" value="Unassembled WGS sequence"/>
</dbReference>
<proteinExistence type="predicted"/>
<gene>
    <name evidence="1" type="ORF">EGD98_18205</name>
</gene>
<organism evidence="1 2">
    <name type="scientific">Haloarcula salinisoli</name>
    <dbReference type="NCBI Taxonomy" id="2487746"/>
    <lineage>
        <taxon>Archaea</taxon>
        <taxon>Methanobacteriati</taxon>
        <taxon>Methanobacteriota</taxon>
        <taxon>Stenosarchaea group</taxon>
        <taxon>Halobacteria</taxon>
        <taxon>Halobacteriales</taxon>
        <taxon>Haloarculaceae</taxon>
        <taxon>Haloarcula</taxon>
    </lineage>
</organism>
<evidence type="ECO:0000313" key="2">
    <source>
        <dbReference type="Proteomes" id="UP000783863"/>
    </source>
</evidence>
<keyword evidence="2" id="KW-1185">Reference proteome</keyword>
<dbReference type="AlphaFoldDB" id="A0A8J7YGH1"/>
<dbReference type="EMBL" id="RKLQ01000004">
    <property type="protein sequence ID" value="MBX0305580.1"/>
    <property type="molecule type" value="Genomic_DNA"/>
</dbReference>
<comment type="caution">
    <text evidence="1">The sequence shown here is derived from an EMBL/GenBank/DDBJ whole genome shotgun (WGS) entry which is preliminary data.</text>
</comment>